<comment type="caution">
    <text evidence="5">Lacks conserved residue(s) required for the propagation of feature annotation.</text>
</comment>
<feature type="binding site" evidence="5">
    <location>
        <position position="12"/>
    </location>
    <ligand>
        <name>a divalent metal cation</name>
        <dbReference type="ChEBI" id="CHEBI:60240"/>
    </ligand>
</feature>
<accession>A0A2V1KA00</accession>
<comment type="subunit">
    <text evidence="5">Homotrimer.</text>
</comment>
<comment type="function">
    <text evidence="5">Involved in the biosynthesis of isopentenyl diphosphate (IPP) and dimethylallyl diphosphate (DMAPP), two major building blocks of isoprenoid compounds. Catalyzes the conversion of 4-diphosphocytidyl-2-C-methyl-D-erythritol 2-phosphate (CDP-ME2P) to 2-C-methyl-D-erythritol 2,4-cyclodiphosphate (ME-CPP) with a corresponding release of cytidine 5-monophosphate (CMP).</text>
</comment>
<dbReference type="UniPathway" id="UPA00056">
    <property type="reaction ID" value="UER00095"/>
</dbReference>
<feature type="binding site" evidence="5">
    <location>
        <begin position="60"/>
        <end position="62"/>
    </location>
    <ligand>
        <name>4-CDP-2-C-methyl-D-erythritol 2-phosphate</name>
        <dbReference type="ChEBI" id="CHEBI:57919"/>
    </ligand>
</feature>
<evidence type="ECO:0000256" key="1">
    <source>
        <dbReference type="ARBA" id="ARBA00008480"/>
    </source>
</evidence>
<evidence type="ECO:0000256" key="2">
    <source>
        <dbReference type="ARBA" id="ARBA00022723"/>
    </source>
</evidence>
<dbReference type="Pfam" id="PF02542">
    <property type="entry name" value="YgbB"/>
    <property type="match status" value="1"/>
</dbReference>
<feature type="binding site" evidence="5">
    <location>
        <position position="10"/>
    </location>
    <ligand>
        <name>a divalent metal cation</name>
        <dbReference type="ChEBI" id="CHEBI:60240"/>
    </ligand>
</feature>
<comment type="cofactor">
    <cofactor evidence="5">
        <name>a divalent metal cation</name>
        <dbReference type="ChEBI" id="CHEBI:60240"/>
    </cofactor>
    <text evidence="5">Binds 1 divalent metal cation per subunit.</text>
</comment>
<dbReference type="HAMAP" id="MF_00107">
    <property type="entry name" value="IspF"/>
    <property type="match status" value="1"/>
</dbReference>
<dbReference type="CDD" id="cd00554">
    <property type="entry name" value="MECDP_synthase"/>
    <property type="match status" value="1"/>
</dbReference>
<dbReference type="SUPFAM" id="SSF69765">
    <property type="entry name" value="IpsF-like"/>
    <property type="match status" value="1"/>
</dbReference>
<keyword evidence="4 5" id="KW-0456">Lyase</keyword>
<dbReference type="EMBL" id="QETB01000001">
    <property type="protein sequence ID" value="PWF27130.1"/>
    <property type="molecule type" value="Genomic_DNA"/>
</dbReference>
<dbReference type="Gene3D" id="3.30.1330.50">
    <property type="entry name" value="2-C-methyl-D-erythritol 2,4-cyclodiphosphate synthase"/>
    <property type="match status" value="1"/>
</dbReference>
<evidence type="ECO:0000256" key="4">
    <source>
        <dbReference type="ARBA" id="ARBA00023239"/>
    </source>
</evidence>
<evidence type="ECO:0000259" key="7">
    <source>
        <dbReference type="Pfam" id="PF02542"/>
    </source>
</evidence>
<proteinExistence type="inferred from homology"/>
<dbReference type="Proteomes" id="UP000245283">
    <property type="component" value="Unassembled WGS sequence"/>
</dbReference>
<comment type="pathway">
    <text evidence="5">Isoprenoid biosynthesis; isopentenyl diphosphate biosynthesis via DXP pathway; isopentenyl diphosphate from 1-deoxy-D-xylulose 5-phosphate: step 4/6.</text>
</comment>
<dbReference type="GO" id="GO:0008685">
    <property type="term" value="F:2-C-methyl-D-erythritol 2,4-cyclodiphosphate synthase activity"/>
    <property type="evidence" value="ECO:0007669"/>
    <property type="project" value="UniProtKB-UniRule"/>
</dbReference>
<dbReference type="EC" id="4.6.1.12" evidence="5 6"/>
<feature type="domain" description="2-C-methyl-D-erythritol 2,4-cyclodiphosphate synthase" evidence="7">
    <location>
        <begin position="3"/>
        <end position="155"/>
    </location>
</feature>
<dbReference type="PANTHER" id="PTHR43181:SF1">
    <property type="entry name" value="2-C-METHYL-D-ERYTHRITOL 2,4-CYCLODIPHOSPHATE SYNTHASE, CHLOROPLASTIC"/>
    <property type="match status" value="1"/>
</dbReference>
<feature type="binding site" evidence="5">
    <location>
        <begin position="38"/>
        <end position="39"/>
    </location>
    <ligand>
        <name>4-CDP-2-C-methyl-D-erythritol 2-phosphate</name>
        <dbReference type="ChEBI" id="CHEBI:57919"/>
    </ligand>
</feature>
<dbReference type="GO" id="GO:0046872">
    <property type="term" value="F:metal ion binding"/>
    <property type="evidence" value="ECO:0007669"/>
    <property type="project" value="UniProtKB-KW"/>
</dbReference>
<comment type="similarity">
    <text evidence="1 5 6">Belongs to the IspF family.</text>
</comment>
<evidence type="ECO:0000313" key="8">
    <source>
        <dbReference type="EMBL" id="PWF27130.1"/>
    </source>
</evidence>
<feature type="binding site" evidence="5">
    <location>
        <begin position="133"/>
        <end position="136"/>
    </location>
    <ligand>
        <name>4-CDP-2-C-methyl-D-erythritol 2-phosphate</name>
        <dbReference type="ChEBI" id="CHEBI:57919"/>
    </ligand>
</feature>
<feature type="site" description="Transition state stabilizer" evidence="5">
    <location>
        <position position="38"/>
    </location>
</feature>
<dbReference type="InterPro" id="IPR003526">
    <property type="entry name" value="MECDP_synthase"/>
</dbReference>
<dbReference type="RefSeq" id="WP_109092629.1">
    <property type="nucleotide sequence ID" value="NZ_JBQDYW010000030.1"/>
</dbReference>
<sequence>MDIRVGTGVDVHGYSDDPDRTLALACLQWPGERGLDGHSDADVATHAACDAVLIASGVGDLGTVFGTDRPEWAGASGEQLLGEAARLTREAGWSISNISIQIIGQRPRFLPRKAEAEAAMSAVVGAPVGVSATTTDHLGFTGRGEGLAAIATALVTRG</sequence>
<comment type="caution">
    <text evidence="8">The sequence shown here is derived from an EMBL/GenBank/DDBJ whole genome shotgun (WGS) entry which is preliminary data.</text>
</comment>
<dbReference type="GO" id="GO:0016114">
    <property type="term" value="P:terpenoid biosynthetic process"/>
    <property type="evidence" value="ECO:0007669"/>
    <property type="project" value="InterPro"/>
</dbReference>
<keyword evidence="3 5" id="KW-0414">Isoprene biosynthesis</keyword>
<comment type="catalytic activity">
    <reaction evidence="5 6">
        <text>4-CDP-2-C-methyl-D-erythritol 2-phosphate = 2-C-methyl-D-erythritol 2,4-cyclic diphosphate + CMP</text>
        <dbReference type="Rhea" id="RHEA:23864"/>
        <dbReference type="ChEBI" id="CHEBI:57919"/>
        <dbReference type="ChEBI" id="CHEBI:58483"/>
        <dbReference type="ChEBI" id="CHEBI:60377"/>
        <dbReference type="EC" id="4.6.1.12"/>
    </reaction>
</comment>
<feature type="binding site" evidence="5">
    <location>
        <position position="46"/>
    </location>
    <ligand>
        <name>a divalent metal cation</name>
        <dbReference type="ChEBI" id="CHEBI:60240"/>
    </ligand>
</feature>
<dbReference type="NCBIfam" id="TIGR00151">
    <property type="entry name" value="ispF"/>
    <property type="match status" value="1"/>
</dbReference>
<dbReference type="AlphaFoldDB" id="A0A2V1KA00"/>
<evidence type="ECO:0000256" key="6">
    <source>
        <dbReference type="RuleBase" id="RU004395"/>
    </source>
</evidence>
<organism evidence="8 9">
    <name type="scientific">Ancrocorticia populi</name>
    <dbReference type="NCBI Taxonomy" id="2175228"/>
    <lineage>
        <taxon>Bacteria</taxon>
        <taxon>Bacillati</taxon>
        <taxon>Actinomycetota</taxon>
        <taxon>Actinomycetes</taxon>
        <taxon>Actinomycetales</taxon>
        <taxon>Actinomycetaceae</taxon>
        <taxon>Ancrocorticia</taxon>
    </lineage>
</organism>
<gene>
    <name evidence="5" type="primary">ispF</name>
    <name evidence="8" type="ORF">DD236_01615</name>
</gene>
<keyword evidence="9" id="KW-1185">Reference proteome</keyword>
<dbReference type="OrthoDB" id="9804336at2"/>
<dbReference type="GO" id="GO:0019288">
    <property type="term" value="P:isopentenyl diphosphate biosynthetic process, methylerythritol 4-phosphate pathway"/>
    <property type="evidence" value="ECO:0007669"/>
    <property type="project" value="UniProtKB-UniRule"/>
</dbReference>
<protein>
    <recommendedName>
        <fullName evidence="5 6">2-C-methyl-D-erythritol 2,4-cyclodiphosphate synthase</fullName>
        <shortName evidence="5">MECDP-synthase</shortName>
        <shortName evidence="5">MECPP-synthase</shortName>
        <shortName evidence="5">MECPS</shortName>
        <ecNumber evidence="5 6">4.6.1.12</ecNumber>
    </recommendedName>
</protein>
<name>A0A2V1KA00_9ACTO</name>
<dbReference type="InterPro" id="IPR036571">
    <property type="entry name" value="MECDP_synthase_sf"/>
</dbReference>
<evidence type="ECO:0000256" key="3">
    <source>
        <dbReference type="ARBA" id="ARBA00023229"/>
    </source>
</evidence>
<dbReference type="PANTHER" id="PTHR43181">
    <property type="entry name" value="2-C-METHYL-D-ERYTHRITOL 2,4-CYCLODIPHOSPHATE SYNTHASE, CHLOROPLASTIC"/>
    <property type="match status" value="1"/>
</dbReference>
<feature type="site" description="Transition state stabilizer" evidence="5">
    <location>
        <position position="134"/>
    </location>
</feature>
<reference evidence="9" key="1">
    <citation type="submission" date="2018-05" db="EMBL/GenBank/DDBJ databases">
        <authorList>
            <person name="Li Y."/>
        </authorList>
    </citation>
    <scope>NUCLEOTIDE SEQUENCE [LARGE SCALE GENOMIC DNA]</scope>
    <source>
        <strain evidence="9">sk1b4</strain>
    </source>
</reference>
<feature type="binding site" evidence="5">
    <location>
        <position position="140"/>
    </location>
    <ligand>
        <name>4-CDP-2-C-methyl-D-erythritol 2-phosphate</name>
        <dbReference type="ChEBI" id="CHEBI:57919"/>
    </ligand>
</feature>
<evidence type="ECO:0000256" key="5">
    <source>
        <dbReference type="HAMAP-Rule" id="MF_00107"/>
    </source>
</evidence>
<feature type="binding site" evidence="5">
    <location>
        <position position="143"/>
    </location>
    <ligand>
        <name>4-CDP-2-C-methyl-D-erythritol 2-phosphate</name>
        <dbReference type="ChEBI" id="CHEBI:57919"/>
    </ligand>
</feature>
<dbReference type="FunFam" id="3.30.1330.50:FF:000003">
    <property type="entry name" value="2-C-methyl-D-erythritol 2,4-cyclodiphosphate synthase"/>
    <property type="match status" value="1"/>
</dbReference>
<feature type="binding site" evidence="5">
    <location>
        <begin position="10"/>
        <end position="12"/>
    </location>
    <ligand>
        <name>4-CDP-2-C-methyl-D-erythritol 2-phosphate</name>
        <dbReference type="ChEBI" id="CHEBI:57919"/>
    </ligand>
</feature>
<evidence type="ECO:0000313" key="9">
    <source>
        <dbReference type="Proteomes" id="UP000245283"/>
    </source>
</evidence>
<keyword evidence="2 5" id="KW-0479">Metal-binding</keyword>